<keyword evidence="10 13" id="KW-1133">Transmembrane helix</keyword>
<evidence type="ECO:0000256" key="13">
    <source>
        <dbReference type="SAM" id="Phobius"/>
    </source>
</evidence>
<dbReference type="PANTHER" id="PTHR45436:SF4">
    <property type="entry name" value="SENSOR PROTEIN PHOQ"/>
    <property type="match status" value="1"/>
</dbReference>
<dbReference type="SMART" id="SM00387">
    <property type="entry name" value="HATPase_c"/>
    <property type="match status" value="1"/>
</dbReference>
<protein>
    <recommendedName>
        <fullName evidence="3">histidine kinase</fullName>
        <ecNumber evidence="3">2.7.13.3</ecNumber>
    </recommendedName>
</protein>
<comment type="subcellular location">
    <subcellularLocation>
        <location evidence="2">Membrane</location>
    </subcellularLocation>
</comment>
<dbReference type="PRINTS" id="PR00344">
    <property type="entry name" value="BCTRLSENSOR"/>
</dbReference>
<feature type="transmembrane region" description="Helical" evidence="13">
    <location>
        <begin position="169"/>
        <end position="192"/>
    </location>
</feature>
<dbReference type="InterPro" id="IPR003660">
    <property type="entry name" value="HAMP_dom"/>
</dbReference>
<evidence type="ECO:0000256" key="9">
    <source>
        <dbReference type="ARBA" id="ARBA00022840"/>
    </source>
</evidence>
<evidence type="ECO:0000256" key="6">
    <source>
        <dbReference type="ARBA" id="ARBA00022692"/>
    </source>
</evidence>
<dbReference type="PROSITE" id="PS50109">
    <property type="entry name" value="HIS_KIN"/>
    <property type="match status" value="1"/>
</dbReference>
<reference evidence="16 17" key="1">
    <citation type="submission" date="2014-06" db="EMBL/GenBank/DDBJ databases">
        <title>Whole Genome Sequences of Three Symbiotic Endozoicomonas Bacteria.</title>
        <authorList>
            <person name="Neave M.J."/>
            <person name="Apprill A."/>
            <person name="Voolstra C.R."/>
        </authorList>
    </citation>
    <scope>NUCLEOTIDE SEQUENCE [LARGE SCALE GENOMIC DNA]</scope>
    <source>
        <strain evidence="16 17">DSM 22380</strain>
    </source>
</reference>
<evidence type="ECO:0000259" key="14">
    <source>
        <dbReference type="PROSITE" id="PS50109"/>
    </source>
</evidence>
<accession>A0A081KEW3</accession>
<dbReference type="SUPFAM" id="SSF55874">
    <property type="entry name" value="ATPase domain of HSP90 chaperone/DNA topoisomerase II/histidine kinase"/>
    <property type="match status" value="1"/>
</dbReference>
<dbReference type="InterPro" id="IPR036890">
    <property type="entry name" value="HATPase_C_sf"/>
</dbReference>
<dbReference type="GO" id="GO:0005524">
    <property type="term" value="F:ATP binding"/>
    <property type="evidence" value="ECO:0007669"/>
    <property type="project" value="UniProtKB-KW"/>
</dbReference>
<keyword evidence="6 13" id="KW-0812">Transmembrane</keyword>
<dbReference type="GO" id="GO:0005886">
    <property type="term" value="C:plasma membrane"/>
    <property type="evidence" value="ECO:0007669"/>
    <property type="project" value="TreeGrafter"/>
</dbReference>
<dbReference type="STRING" id="305900.GV64_19925"/>
<keyword evidence="4" id="KW-0597">Phosphoprotein</keyword>
<evidence type="ECO:0000256" key="11">
    <source>
        <dbReference type="ARBA" id="ARBA00023012"/>
    </source>
</evidence>
<comment type="catalytic activity">
    <reaction evidence="1">
        <text>ATP + protein L-histidine = ADP + protein N-phospho-L-histidine.</text>
        <dbReference type="EC" id="2.7.13.3"/>
    </reaction>
</comment>
<evidence type="ECO:0000313" key="17">
    <source>
        <dbReference type="Proteomes" id="UP000027997"/>
    </source>
</evidence>
<evidence type="ECO:0000256" key="4">
    <source>
        <dbReference type="ARBA" id="ARBA00022553"/>
    </source>
</evidence>
<keyword evidence="9" id="KW-0067">ATP-binding</keyword>
<comment type="caution">
    <text evidence="16">The sequence shown here is derived from an EMBL/GenBank/DDBJ whole genome shotgun (WGS) entry which is preliminary data.</text>
</comment>
<keyword evidence="5" id="KW-0808">Transferase</keyword>
<dbReference type="InterPro" id="IPR036097">
    <property type="entry name" value="HisK_dim/P_sf"/>
</dbReference>
<organism evidence="16 17">
    <name type="scientific">Endozoicomonas elysicola</name>
    <dbReference type="NCBI Taxonomy" id="305900"/>
    <lineage>
        <taxon>Bacteria</taxon>
        <taxon>Pseudomonadati</taxon>
        <taxon>Pseudomonadota</taxon>
        <taxon>Gammaproteobacteria</taxon>
        <taxon>Oceanospirillales</taxon>
        <taxon>Endozoicomonadaceae</taxon>
        <taxon>Endozoicomonas</taxon>
    </lineage>
</organism>
<evidence type="ECO:0000256" key="8">
    <source>
        <dbReference type="ARBA" id="ARBA00022777"/>
    </source>
</evidence>
<dbReference type="Proteomes" id="UP000027997">
    <property type="component" value="Unassembled WGS sequence"/>
</dbReference>
<evidence type="ECO:0000256" key="12">
    <source>
        <dbReference type="ARBA" id="ARBA00023136"/>
    </source>
</evidence>
<evidence type="ECO:0000256" key="5">
    <source>
        <dbReference type="ARBA" id="ARBA00022679"/>
    </source>
</evidence>
<feature type="domain" description="Histidine kinase" evidence="14">
    <location>
        <begin position="248"/>
        <end position="462"/>
    </location>
</feature>
<dbReference type="GO" id="GO:0000155">
    <property type="term" value="F:phosphorelay sensor kinase activity"/>
    <property type="evidence" value="ECO:0007669"/>
    <property type="project" value="InterPro"/>
</dbReference>
<dbReference type="InterPro" id="IPR005467">
    <property type="entry name" value="His_kinase_dom"/>
</dbReference>
<evidence type="ECO:0000259" key="15">
    <source>
        <dbReference type="PROSITE" id="PS50885"/>
    </source>
</evidence>
<dbReference type="InterPro" id="IPR003594">
    <property type="entry name" value="HATPase_dom"/>
</dbReference>
<dbReference type="EMBL" id="JOJP01000001">
    <property type="protein sequence ID" value="KEI72689.1"/>
    <property type="molecule type" value="Genomic_DNA"/>
</dbReference>
<dbReference type="SUPFAM" id="SSF47384">
    <property type="entry name" value="Homodimeric domain of signal transducing histidine kinase"/>
    <property type="match status" value="1"/>
</dbReference>
<dbReference type="eggNOG" id="COG2205">
    <property type="taxonomic scope" value="Bacteria"/>
</dbReference>
<feature type="domain" description="HAMP" evidence="15">
    <location>
        <begin position="189"/>
        <end position="240"/>
    </location>
</feature>
<evidence type="ECO:0000256" key="7">
    <source>
        <dbReference type="ARBA" id="ARBA00022741"/>
    </source>
</evidence>
<gene>
    <name evidence="16" type="ORF">GV64_19925</name>
</gene>
<dbReference type="PROSITE" id="PS50885">
    <property type="entry name" value="HAMP"/>
    <property type="match status" value="1"/>
</dbReference>
<keyword evidence="17" id="KW-1185">Reference proteome</keyword>
<dbReference type="EC" id="2.7.13.3" evidence="3"/>
<dbReference type="InterPro" id="IPR050428">
    <property type="entry name" value="TCS_sensor_his_kinase"/>
</dbReference>
<name>A0A081KEW3_9GAMM</name>
<feature type="transmembrane region" description="Helical" evidence="13">
    <location>
        <begin position="12"/>
        <end position="34"/>
    </location>
</feature>
<evidence type="ECO:0000256" key="2">
    <source>
        <dbReference type="ARBA" id="ARBA00004370"/>
    </source>
</evidence>
<evidence type="ECO:0000256" key="3">
    <source>
        <dbReference type="ARBA" id="ARBA00012438"/>
    </source>
</evidence>
<proteinExistence type="predicted"/>
<dbReference type="RefSeq" id="WP_020581355.1">
    <property type="nucleotide sequence ID" value="NZ_JOJP01000001.1"/>
</dbReference>
<dbReference type="PANTHER" id="PTHR45436">
    <property type="entry name" value="SENSOR HISTIDINE KINASE YKOH"/>
    <property type="match status" value="1"/>
</dbReference>
<keyword evidence="7" id="KW-0547">Nucleotide-binding</keyword>
<evidence type="ECO:0000256" key="10">
    <source>
        <dbReference type="ARBA" id="ARBA00022989"/>
    </source>
</evidence>
<dbReference type="CDD" id="cd16954">
    <property type="entry name" value="HATPase_PhoQ-like"/>
    <property type="match status" value="1"/>
</dbReference>
<dbReference type="InterPro" id="IPR058619">
    <property type="entry name" value="PhoQ/CarS-like_HATPase"/>
</dbReference>
<sequence length="462" mass="51750">MQLIRSLKGRVTTAVAIVLTLTFSLVLISVLSSFNDTVEQAAREQMASNANTMLAAAAKEENGALVMPDTLADRRFNTPGESTLRGYIFDATGKLIWQSISTDNKPIAYTPNFDLEQRVTLSILELEGKSFLAYEVDALLNRHSPGYSFVTIVPAKRYLDIINVFINNLYISISLISILILGFFWLALWWTLKPFRQVSRQLNEIESGQRSYLEGSFPSEVQRLTDSINTLLHSEQKQREKYRTTMDDLTHSLKTPLVVLQSFSNTLKIQSETPDKGVILDLCSNLNTQINKMNQIIGYHLHKSITGQHGLTRQIISVQPIIEDLRDTLNKVYLEKQVSMRIELDPSCLFHGDEGDFLEMMGNLLENAFKFCEREVLLTGFIQAENRKQASELILIIEDDGPGIAADERDLVFQRGARADCQKPGQGIGLAIVRDLVEGYQGSITIETSDLGGARIVISLPC</sequence>
<keyword evidence="8" id="KW-0418">Kinase</keyword>
<dbReference type="Gene3D" id="3.30.565.10">
    <property type="entry name" value="Histidine kinase-like ATPase, C-terminal domain"/>
    <property type="match status" value="1"/>
</dbReference>
<keyword evidence="11" id="KW-0902">Two-component regulatory system</keyword>
<dbReference type="InterPro" id="IPR004358">
    <property type="entry name" value="Sig_transdc_His_kin-like_C"/>
</dbReference>
<dbReference type="Pfam" id="PF02518">
    <property type="entry name" value="HATPase_c"/>
    <property type="match status" value="1"/>
</dbReference>
<keyword evidence="12 13" id="KW-0472">Membrane</keyword>
<evidence type="ECO:0000256" key="1">
    <source>
        <dbReference type="ARBA" id="ARBA00000085"/>
    </source>
</evidence>
<dbReference type="Gene3D" id="1.10.287.130">
    <property type="match status" value="1"/>
</dbReference>
<dbReference type="AlphaFoldDB" id="A0A081KEW3"/>
<evidence type="ECO:0000313" key="16">
    <source>
        <dbReference type="EMBL" id="KEI72689.1"/>
    </source>
</evidence>